<evidence type="ECO:0000313" key="2">
    <source>
        <dbReference type="Proteomes" id="UP000184315"/>
    </source>
</evidence>
<evidence type="ECO:0000313" key="1">
    <source>
        <dbReference type="EMBL" id="CUR33897.1"/>
    </source>
</evidence>
<gene>
    <name evidence="1" type="ORF">PL921460006</name>
</gene>
<accession>A0A1J1LQP5</accession>
<dbReference type="STRING" id="671072.PL921460006"/>
<dbReference type="AlphaFoldDB" id="A0A1J1LQP5"/>
<dbReference type="EMBL" id="CZDF01000166">
    <property type="protein sequence ID" value="CUR33897.1"/>
    <property type="molecule type" value="Genomic_DNA"/>
</dbReference>
<name>A0A1J1LQP5_9CYAN</name>
<dbReference type="OrthoDB" id="9806482at2"/>
<protein>
    <submittedName>
        <fullName evidence="1">Uncharacterized protein</fullName>
    </submittedName>
</protein>
<dbReference type="Pfam" id="PF20118">
    <property type="entry name" value="DUF6508"/>
    <property type="match status" value="1"/>
</dbReference>
<dbReference type="Proteomes" id="UP000184315">
    <property type="component" value="Unassembled WGS sequence"/>
</dbReference>
<keyword evidence="2" id="KW-1185">Reference proteome</keyword>
<dbReference type="InterPro" id="IPR045425">
    <property type="entry name" value="DUF6508"/>
</dbReference>
<dbReference type="RefSeq" id="WP_139294920.1">
    <property type="nucleotide sequence ID" value="NZ_LN889762.1"/>
</dbReference>
<organism evidence="1 2">
    <name type="scientific">Planktothrix tepida PCC 9214</name>
    <dbReference type="NCBI Taxonomy" id="671072"/>
    <lineage>
        <taxon>Bacteria</taxon>
        <taxon>Bacillati</taxon>
        <taxon>Cyanobacteriota</taxon>
        <taxon>Cyanophyceae</taxon>
        <taxon>Oscillatoriophycideae</taxon>
        <taxon>Oscillatoriales</taxon>
        <taxon>Microcoleaceae</taxon>
        <taxon>Planktothrix</taxon>
    </lineage>
</organism>
<proteinExistence type="predicted"/>
<sequence length="141" mass="15448">MNSQSELSLVKKLTAIATFLPAFKEGKGLSSLNQFVDTAYANNWVSGNINWGQWMQTDEAKKLRDEPTALAKASEYDLTCLLTTLIRQDRFWEGSLEGAVDSGLLTAILQRAASLLDEMTSKGNDELNDASVKNDNGISSQ</sequence>
<reference evidence="2" key="1">
    <citation type="submission" date="2015-10" db="EMBL/GenBank/DDBJ databases">
        <authorList>
            <person name="Regsiter A."/>
            <person name="william w."/>
        </authorList>
    </citation>
    <scope>NUCLEOTIDE SEQUENCE [LARGE SCALE GENOMIC DNA]</scope>
</reference>